<sequence length="210" mass="22787">MPGPRKRIAFSQLVGWAEGRMPEEEARAFEEQVADADAATLADIDWLRKFVRSTEGDVLESPPPEVRNALIARFEAHAEGRPTPGLLKRLVATLTFDGGLRPAVGVRSAGAHGARRQLVYSADVLDVVLNFLPRARDKKFDLNGQVLAQEDDVELGSFSVQLLRSAAELAITATDGLGSFAIESIPPGVYELILSTDRLEVSITPVELNV</sequence>
<reference evidence="1" key="1">
    <citation type="submission" date="2020-02" db="EMBL/GenBank/DDBJ databases">
        <authorList>
            <person name="Meier V. D."/>
        </authorList>
    </citation>
    <scope>NUCLEOTIDE SEQUENCE</scope>
    <source>
        <strain evidence="1">AVDCRST_MAG03</strain>
    </source>
</reference>
<dbReference type="AlphaFoldDB" id="A0A6J4NYV3"/>
<organism evidence="1">
    <name type="scientific">uncultured Rubrobacteraceae bacterium</name>
    <dbReference type="NCBI Taxonomy" id="349277"/>
    <lineage>
        <taxon>Bacteria</taxon>
        <taxon>Bacillati</taxon>
        <taxon>Actinomycetota</taxon>
        <taxon>Rubrobacteria</taxon>
        <taxon>Rubrobacterales</taxon>
        <taxon>Rubrobacteraceae</taxon>
        <taxon>environmental samples</taxon>
    </lineage>
</organism>
<gene>
    <name evidence="1" type="ORF">AVDCRST_MAG03-1115</name>
</gene>
<dbReference type="SUPFAM" id="SSF49478">
    <property type="entry name" value="Cna protein B-type domain"/>
    <property type="match status" value="1"/>
</dbReference>
<protein>
    <submittedName>
        <fullName evidence="1">Uncharacterized protein</fullName>
    </submittedName>
</protein>
<evidence type="ECO:0000313" key="1">
    <source>
        <dbReference type="EMBL" id="CAA9399387.1"/>
    </source>
</evidence>
<dbReference type="EMBL" id="CADCUT010000065">
    <property type="protein sequence ID" value="CAA9399387.1"/>
    <property type="molecule type" value="Genomic_DNA"/>
</dbReference>
<name>A0A6J4NYV3_9ACTN</name>
<accession>A0A6J4NYV3</accession>
<proteinExistence type="predicted"/>